<proteinExistence type="predicted"/>
<evidence type="ECO:0000313" key="4">
    <source>
        <dbReference type="Proteomes" id="UP000516437"/>
    </source>
</evidence>
<protein>
    <recommendedName>
        <fullName evidence="2">Zinc knuckle CX2CX4HX4C domain-containing protein</fullName>
    </recommendedName>
</protein>
<evidence type="ECO:0000259" key="2">
    <source>
        <dbReference type="Pfam" id="PF14392"/>
    </source>
</evidence>
<comment type="caution">
    <text evidence="3">The sequence shown here is derived from an EMBL/GenBank/DDBJ whole genome shotgun (WGS) entry which is preliminary data.</text>
</comment>
<feature type="region of interest" description="Disordered" evidence="1">
    <location>
        <begin position="145"/>
        <end position="164"/>
    </location>
</feature>
<feature type="domain" description="Zinc knuckle CX2CX4HX4C" evidence="2">
    <location>
        <begin position="61"/>
        <end position="107"/>
    </location>
</feature>
<dbReference type="Pfam" id="PF14392">
    <property type="entry name" value="zf-CCHC_4"/>
    <property type="match status" value="1"/>
</dbReference>
<dbReference type="OrthoDB" id="1707487at2759"/>
<evidence type="ECO:0000313" key="3">
    <source>
        <dbReference type="EMBL" id="KAB1219506.1"/>
    </source>
</evidence>
<organism evidence="3 4">
    <name type="scientific">Morella rubra</name>
    <name type="common">Chinese bayberry</name>
    <dbReference type="NCBI Taxonomy" id="262757"/>
    <lineage>
        <taxon>Eukaryota</taxon>
        <taxon>Viridiplantae</taxon>
        <taxon>Streptophyta</taxon>
        <taxon>Embryophyta</taxon>
        <taxon>Tracheophyta</taxon>
        <taxon>Spermatophyta</taxon>
        <taxon>Magnoliopsida</taxon>
        <taxon>eudicotyledons</taxon>
        <taxon>Gunneridae</taxon>
        <taxon>Pentapetalae</taxon>
        <taxon>rosids</taxon>
        <taxon>fabids</taxon>
        <taxon>Fagales</taxon>
        <taxon>Myricaceae</taxon>
        <taxon>Morella</taxon>
    </lineage>
</organism>
<dbReference type="EMBL" id="RXIC02000021">
    <property type="protein sequence ID" value="KAB1219506.1"/>
    <property type="molecule type" value="Genomic_DNA"/>
</dbReference>
<dbReference type="AlphaFoldDB" id="A0A6A1W5A4"/>
<accession>A0A6A1W5A4</accession>
<dbReference type="InterPro" id="IPR025836">
    <property type="entry name" value="Zn_knuckle_CX2CX4HX4C"/>
</dbReference>
<dbReference type="Proteomes" id="UP000516437">
    <property type="component" value="Chromosome 3"/>
</dbReference>
<reference evidence="3 4" key="1">
    <citation type="journal article" date="2019" name="Plant Biotechnol. J.">
        <title>The red bayberry genome and genetic basis of sex determination.</title>
        <authorList>
            <person name="Jia H.M."/>
            <person name="Jia H.J."/>
            <person name="Cai Q.L."/>
            <person name="Wang Y."/>
            <person name="Zhao H.B."/>
            <person name="Yang W.F."/>
            <person name="Wang G.Y."/>
            <person name="Li Y.H."/>
            <person name="Zhan D.L."/>
            <person name="Shen Y.T."/>
            <person name="Niu Q.F."/>
            <person name="Chang L."/>
            <person name="Qiu J."/>
            <person name="Zhao L."/>
            <person name="Xie H.B."/>
            <person name="Fu W.Y."/>
            <person name="Jin J."/>
            <person name="Li X.W."/>
            <person name="Jiao Y."/>
            <person name="Zhou C.C."/>
            <person name="Tu T."/>
            <person name="Chai C.Y."/>
            <person name="Gao J.L."/>
            <person name="Fan L.J."/>
            <person name="van de Weg E."/>
            <person name="Wang J.Y."/>
            <person name="Gao Z.S."/>
        </authorList>
    </citation>
    <scope>NUCLEOTIDE SEQUENCE [LARGE SCALE GENOMIC DNA]</scope>
    <source>
        <tissue evidence="3">Leaves</tissue>
    </source>
</reference>
<name>A0A6A1W5A4_9ROSI</name>
<gene>
    <name evidence="3" type="ORF">CJ030_MR3G012302</name>
</gene>
<feature type="region of interest" description="Disordered" evidence="1">
    <location>
        <begin position="231"/>
        <end position="304"/>
    </location>
</feature>
<sequence>MSALLDGGPSKERLMSSFWVGELADLLAMQVHSSRPVLTHDFPANAKIHASHFFRVLVLLDTRKPLLPDYYQQRKDAEPCWVQLKYEKISDFCYACGRISHTQSFCELQFSSSDPNIHFSPKMKADGPGLEFRKWSIAAPMVDSPSDKARGMASPSSSGSPLLGLDTASPVQSLSILPPGRRPLFFPPKFSPPDGSAVVGNEGLACVQSSLTPGGDCGLFLRDTPPSLSLQNGYPSVPRDSSALSSLPGPLCPPGFTPSKSPKSGSFSSPSHLTSHLLGPAPMSPPLKPFESASDVTDALLTLP</sequence>
<feature type="compositionally biased region" description="Low complexity" evidence="1">
    <location>
        <begin position="154"/>
        <end position="164"/>
    </location>
</feature>
<feature type="compositionally biased region" description="Low complexity" evidence="1">
    <location>
        <begin position="257"/>
        <end position="271"/>
    </location>
</feature>
<evidence type="ECO:0000256" key="1">
    <source>
        <dbReference type="SAM" id="MobiDB-lite"/>
    </source>
</evidence>
<keyword evidence="4" id="KW-1185">Reference proteome</keyword>